<evidence type="ECO:0000256" key="1">
    <source>
        <dbReference type="SAM" id="MobiDB-lite"/>
    </source>
</evidence>
<reference evidence="3" key="1">
    <citation type="submission" date="2020-07" db="EMBL/GenBank/DDBJ databases">
        <title>Genome sequence and genetic diversity analysis of an under-domesticated orphan crop, white fonio (Digitaria exilis).</title>
        <authorList>
            <person name="Bennetzen J.L."/>
            <person name="Chen S."/>
            <person name="Ma X."/>
            <person name="Wang X."/>
            <person name="Yssel A.E.J."/>
            <person name="Chaluvadi S.R."/>
            <person name="Johnson M."/>
            <person name="Gangashetty P."/>
            <person name="Hamidou F."/>
            <person name="Sanogo M.D."/>
            <person name="Zwaenepoel A."/>
            <person name="Wallace J."/>
            <person name="Van De Peer Y."/>
            <person name="Van Deynze A."/>
        </authorList>
    </citation>
    <scope>NUCLEOTIDE SEQUENCE</scope>
    <source>
        <tissue evidence="3">Leaves</tissue>
    </source>
</reference>
<evidence type="ECO:0000313" key="4">
    <source>
        <dbReference type="Proteomes" id="UP000636709"/>
    </source>
</evidence>
<name>A0A835BZZ0_9POAL</name>
<feature type="region of interest" description="Disordered" evidence="1">
    <location>
        <begin position="552"/>
        <end position="573"/>
    </location>
</feature>
<dbReference type="AlphaFoldDB" id="A0A835BZZ0"/>
<proteinExistence type="predicted"/>
<gene>
    <name evidence="3" type="ORF">HU200_028562</name>
</gene>
<feature type="domain" description="KIB1-4 beta-propeller" evidence="2">
    <location>
        <begin position="107"/>
        <end position="405"/>
    </location>
</feature>
<feature type="domain" description="KIB1-4 beta-propeller" evidence="2">
    <location>
        <begin position="498"/>
        <end position="727"/>
    </location>
</feature>
<feature type="region of interest" description="Disordered" evidence="1">
    <location>
        <begin position="57"/>
        <end position="87"/>
    </location>
</feature>
<dbReference type="EMBL" id="JACEFO010001742">
    <property type="protein sequence ID" value="KAF8712790.1"/>
    <property type="molecule type" value="Genomic_DNA"/>
</dbReference>
<protein>
    <recommendedName>
        <fullName evidence="2">KIB1-4 beta-propeller domain-containing protein</fullName>
    </recommendedName>
</protein>
<feature type="compositionally biased region" description="Low complexity" evidence="1">
    <location>
        <begin position="554"/>
        <end position="571"/>
    </location>
</feature>
<evidence type="ECO:0000259" key="2">
    <source>
        <dbReference type="Pfam" id="PF03478"/>
    </source>
</evidence>
<dbReference type="OrthoDB" id="682829at2759"/>
<dbReference type="PANTHER" id="PTHR33110">
    <property type="entry name" value="F-BOX/KELCH-REPEAT PROTEIN-RELATED"/>
    <property type="match status" value="1"/>
</dbReference>
<dbReference type="InterPro" id="IPR005174">
    <property type="entry name" value="KIB1-4_b-propeller"/>
</dbReference>
<sequence>MATGGSRLQHPPRVLDWRKRREEKGLMTLVIAREGLLLLPTEREQEQARPITRRRLAATARSRPCPPMALATSNPPPSSPWSSSSQPPLPCLALPDGSFFPFPSSTSLTFPNAAGYHGSSSDYLIFTVSGDDVSGDGYYLLVNPFTGDTVRLPSLSRIRFVVNSGMALPWRNIADDQRAPYGETTTVRKVVMCPRGELIAAMVGDGKLGKIAMCRHRHGDEGSSSSSRWVMSGHDAWRWFDDIAFYDGKVYAVDDAGSLFAMDTGVDNLISEPEVAWAKIVIKVSDDSPPTRRRRRKEKAAPSMRYLLVSGGKLMMVHRAAKAMSDGGRTKTTTKFEVFKFKADLVSPRWVKMTSIGDDVAIFVGRWFSFALRVWKYKLPGNRIHFLDDDAFRRHCCPDDKFGSYDMADSKIYPLIVPPSLELCNGAGGSLATWLFPRPCPSQRGLPRLAVLHAATPSPATVGASTFSHHGGATVAHLALPNGMIFSYPELTSRPFHKNAAGGSYLAAACDDWLLFSDADGLFRLTSPFTGKTMLLPSFHNVHVDDRPVEIINEPSPSHESPSTTTTTTGELWRNDGDETMAVKKLVICPDGIVAAIFGREHFSKLVLCSSETFSWTHSVHDRWRRYDDLAFHGGKLYAVTGAGDLLAIDVGVDAETGEPSITRVERVIEGATILSSFHYLVLSGAGGELLMVRRRFPYDVLRRTMLVVFRADLASSRWVEMGNLGGGGRWCYSCHQMTAWGCGHGIHRGEDMSSGRVTYILPRQMRELDGGPSMATWLFPTQP</sequence>
<dbReference type="Pfam" id="PF03478">
    <property type="entry name" value="Beta-prop_KIB1-4"/>
    <property type="match status" value="2"/>
</dbReference>
<evidence type="ECO:0000313" key="3">
    <source>
        <dbReference type="EMBL" id="KAF8712790.1"/>
    </source>
</evidence>
<comment type="caution">
    <text evidence="3">The sequence shown here is derived from an EMBL/GenBank/DDBJ whole genome shotgun (WGS) entry which is preliminary data.</text>
</comment>
<dbReference type="PANTHER" id="PTHR33110:SF110">
    <property type="entry name" value="OS11G0624400 PROTEIN"/>
    <property type="match status" value="1"/>
</dbReference>
<accession>A0A835BZZ0</accession>
<keyword evidence="4" id="KW-1185">Reference proteome</keyword>
<organism evidence="3 4">
    <name type="scientific">Digitaria exilis</name>
    <dbReference type="NCBI Taxonomy" id="1010633"/>
    <lineage>
        <taxon>Eukaryota</taxon>
        <taxon>Viridiplantae</taxon>
        <taxon>Streptophyta</taxon>
        <taxon>Embryophyta</taxon>
        <taxon>Tracheophyta</taxon>
        <taxon>Spermatophyta</taxon>
        <taxon>Magnoliopsida</taxon>
        <taxon>Liliopsida</taxon>
        <taxon>Poales</taxon>
        <taxon>Poaceae</taxon>
        <taxon>PACMAD clade</taxon>
        <taxon>Panicoideae</taxon>
        <taxon>Panicodae</taxon>
        <taxon>Paniceae</taxon>
        <taxon>Anthephorinae</taxon>
        <taxon>Digitaria</taxon>
    </lineage>
</organism>
<dbReference type="Proteomes" id="UP000636709">
    <property type="component" value="Unassembled WGS sequence"/>
</dbReference>